<dbReference type="EMBL" id="QGNW01000444">
    <property type="protein sequence ID" value="RVW71190.1"/>
    <property type="molecule type" value="Genomic_DNA"/>
</dbReference>
<reference evidence="3 4" key="1">
    <citation type="journal article" date="2018" name="PLoS Genet.">
        <title>Population sequencing reveals clonal diversity and ancestral inbreeding in the grapevine cultivar Chardonnay.</title>
        <authorList>
            <person name="Roach M.J."/>
            <person name="Johnson D.L."/>
            <person name="Bohlmann J."/>
            <person name="van Vuuren H.J."/>
            <person name="Jones S.J."/>
            <person name="Pretorius I.S."/>
            <person name="Schmidt S.A."/>
            <person name="Borneman A.R."/>
        </authorList>
    </citation>
    <scope>NUCLEOTIDE SEQUENCE [LARGE SCALE GENOMIC DNA]</scope>
    <source>
        <strain evidence="4">cv. Chardonnay</strain>
        <tissue evidence="3">Leaf</tissue>
    </source>
</reference>
<dbReference type="Proteomes" id="UP000288805">
    <property type="component" value="Unassembled WGS sequence"/>
</dbReference>
<dbReference type="Gene3D" id="3.80.10.10">
    <property type="entry name" value="Ribonuclease Inhibitor"/>
    <property type="match status" value="3"/>
</dbReference>
<dbReference type="InterPro" id="IPR057135">
    <property type="entry name" value="At4g27190-like_LRR"/>
</dbReference>
<evidence type="ECO:0000256" key="1">
    <source>
        <dbReference type="ARBA" id="ARBA00022821"/>
    </source>
</evidence>
<sequence>MEHLSLKSCKKLARLPPLGRLPLLKELHIEGMNEITCIGDEFYGEIVNPFPSLESLEFDNMPKWKDWMEKEALFPCLRELTVKKCPELIDLPSQLLSFVKKLHVDECQKLKVYEYNRGWLESCVVNVPSLTWLYIGGISRLSCLWEAFSQPLPALKALDINRCDELACLELESLGSLRNLAIKSCDGVESLEGQRLPRYLQCLNVEGCSSLKKLPNALGSLIFLTVLRIANCSKLVSFPDASFPPMVRALRVTNCEDLKSLPHRMMNDSCTLEYLEIKGCPSLIGFPKGKLPFTLKQLRIQECEKLESLPEGIMQQPSIGSSNTGGLKVLFIWGCSSLKSIPRGEFPSTLETLSFWKCERLESIPGKMLQNLTSLRLLNICNCPELVSSTEAFLNSNLKFLAISECQNMKRPLSEWGLYTLTSLTHFMICGPFPDVISFSDDETLLFLPTSLQDLQIINFQNLKSIASMGLQSLVSLETLVLESCPKLGSVVPNEGLPPTLAGLQIKDCPILKKRFMKDKGKDWHKIAHIPKVSPCLTGSGLSSHTAQSSTLPAKVEASFNYGNQEKLLARLHGLTSLGDMSMFPLKGQVYHP</sequence>
<accession>A0A438GG74</accession>
<dbReference type="AlphaFoldDB" id="A0A438GG74"/>
<gene>
    <name evidence="3" type="primary">VvCHDp000512_9</name>
    <name evidence="3" type="ORF">CK203_054393</name>
</gene>
<dbReference type="PANTHER" id="PTHR36766">
    <property type="entry name" value="PLANT BROAD-SPECTRUM MILDEW RESISTANCE PROTEIN RPW8"/>
    <property type="match status" value="1"/>
</dbReference>
<evidence type="ECO:0000313" key="3">
    <source>
        <dbReference type="EMBL" id="RVW71190.1"/>
    </source>
</evidence>
<dbReference type="Pfam" id="PF23247">
    <property type="entry name" value="LRR_RPS2"/>
    <property type="match status" value="1"/>
</dbReference>
<organism evidence="3 4">
    <name type="scientific">Vitis vinifera</name>
    <name type="common">Grape</name>
    <dbReference type="NCBI Taxonomy" id="29760"/>
    <lineage>
        <taxon>Eukaryota</taxon>
        <taxon>Viridiplantae</taxon>
        <taxon>Streptophyta</taxon>
        <taxon>Embryophyta</taxon>
        <taxon>Tracheophyta</taxon>
        <taxon>Spermatophyta</taxon>
        <taxon>Magnoliopsida</taxon>
        <taxon>eudicotyledons</taxon>
        <taxon>Gunneridae</taxon>
        <taxon>Pentapetalae</taxon>
        <taxon>rosids</taxon>
        <taxon>Vitales</taxon>
        <taxon>Vitaceae</taxon>
        <taxon>Viteae</taxon>
        <taxon>Vitis</taxon>
    </lineage>
</organism>
<feature type="domain" description="Disease resistance protein At4g27190-like leucine-rich repeats" evidence="2">
    <location>
        <begin position="63"/>
        <end position="186"/>
    </location>
</feature>
<dbReference type="PANTHER" id="PTHR36766:SF40">
    <property type="entry name" value="DISEASE RESISTANCE PROTEIN RGA3"/>
    <property type="match status" value="1"/>
</dbReference>
<protein>
    <submittedName>
        <fullName evidence="3">Putative disease resistance protein</fullName>
    </submittedName>
</protein>
<dbReference type="SUPFAM" id="SSF52047">
    <property type="entry name" value="RNI-like"/>
    <property type="match status" value="1"/>
</dbReference>
<evidence type="ECO:0000313" key="4">
    <source>
        <dbReference type="Proteomes" id="UP000288805"/>
    </source>
</evidence>
<comment type="caution">
    <text evidence="3">The sequence shown here is derived from an EMBL/GenBank/DDBJ whole genome shotgun (WGS) entry which is preliminary data.</text>
</comment>
<keyword evidence="1" id="KW-0611">Plant defense</keyword>
<proteinExistence type="predicted"/>
<dbReference type="InterPro" id="IPR032675">
    <property type="entry name" value="LRR_dom_sf"/>
</dbReference>
<name>A0A438GG74_VITVI</name>
<dbReference type="SUPFAM" id="SSF52058">
    <property type="entry name" value="L domain-like"/>
    <property type="match status" value="1"/>
</dbReference>
<evidence type="ECO:0000259" key="2">
    <source>
        <dbReference type="Pfam" id="PF23247"/>
    </source>
</evidence>
<dbReference type="GO" id="GO:0006952">
    <property type="term" value="P:defense response"/>
    <property type="evidence" value="ECO:0007669"/>
    <property type="project" value="UniProtKB-KW"/>
</dbReference>